<dbReference type="InterPro" id="IPR003439">
    <property type="entry name" value="ABC_transporter-like_ATP-bd"/>
</dbReference>
<dbReference type="GO" id="GO:0016887">
    <property type="term" value="F:ATP hydrolysis activity"/>
    <property type="evidence" value="ECO:0007669"/>
    <property type="project" value="InterPro"/>
</dbReference>
<dbReference type="GO" id="GO:0005524">
    <property type="term" value="F:ATP binding"/>
    <property type="evidence" value="ECO:0007669"/>
    <property type="project" value="UniProtKB-KW"/>
</dbReference>
<dbReference type="SUPFAM" id="SSF52540">
    <property type="entry name" value="P-loop containing nucleoside triphosphate hydrolases"/>
    <property type="match status" value="1"/>
</dbReference>
<feature type="domain" description="ABC transporter" evidence="3">
    <location>
        <begin position="3"/>
        <end position="117"/>
    </location>
</feature>
<dbReference type="GO" id="GO:0016020">
    <property type="term" value="C:membrane"/>
    <property type="evidence" value="ECO:0007669"/>
    <property type="project" value="TreeGrafter"/>
</dbReference>
<dbReference type="EMBL" id="KN042433">
    <property type="protein sequence ID" value="KFH62086.1"/>
    <property type="molecule type" value="Genomic_DNA"/>
</dbReference>
<dbReference type="InterPro" id="IPR050173">
    <property type="entry name" value="ABC_transporter_C-like"/>
</dbReference>
<dbReference type="GO" id="GO:0042626">
    <property type="term" value="F:ATPase-coupled transmembrane transporter activity"/>
    <property type="evidence" value="ECO:0007669"/>
    <property type="project" value="TreeGrafter"/>
</dbReference>
<proteinExistence type="predicted"/>
<accession>A0A086TJF9</accession>
<evidence type="ECO:0000259" key="3">
    <source>
        <dbReference type="Pfam" id="PF00005"/>
    </source>
</evidence>
<organism evidence="4 5">
    <name type="scientific">Podila verticillata NRRL 6337</name>
    <dbReference type="NCBI Taxonomy" id="1069443"/>
    <lineage>
        <taxon>Eukaryota</taxon>
        <taxon>Fungi</taxon>
        <taxon>Fungi incertae sedis</taxon>
        <taxon>Mucoromycota</taxon>
        <taxon>Mortierellomycotina</taxon>
        <taxon>Mortierellomycetes</taxon>
        <taxon>Mortierellales</taxon>
        <taxon>Mortierellaceae</taxon>
        <taxon>Podila</taxon>
    </lineage>
</organism>
<reference evidence="4 5" key="1">
    <citation type="submission" date="2011-02" db="EMBL/GenBank/DDBJ databases">
        <title>The Genome Sequence of Mortierella verticillata NRRL 6337.</title>
        <authorList>
            <consortium name="The Broad Institute Genome Sequencing Platform"/>
            <person name="Russ C."/>
            <person name="Cuomo C."/>
            <person name="Burger G."/>
            <person name="Gray M.W."/>
            <person name="Holland P.W.H."/>
            <person name="King N."/>
            <person name="Lang F.B.F."/>
            <person name="Roger A.J."/>
            <person name="Ruiz-Trillo I."/>
            <person name="Young S.K."/>
            <person name="Zeng Q."/>
            <person name="Gargeya S."/>
            <person name="Alvarado L."/>
            <person name="Berlin A."/>
            <person name="Chapman S.B."/>
            <person name="Chen Z."/>
            <person name="Freedman E."/>
            <person name="Gellesch M."/>
            <person name="Goldberg J."/>
            <person name="Griggs A."/>
            <person name="Gujja S."/>
            <person name="Heilman E."/>
            <person name="Heiman D."/>
            <person name="Howarth C."/>
            <person name="Mehta T."/>
            <person name="Neiman D."/>
            <person name="Pearson M."/>
            <person name="Roberts A."/>
            <person name="Saif S."/>
            <person name="Shea T."/>
            <person name="Shenoy N."/>
            <person name="Sisk P."/>
            <person name="Stolte C."/>
            <person name="Sykes S."/>
            <person name="White J."/>
            <person name="Yandava C."/>
            <person name="Haas B."/>
            <person name="Nusbaum C."/>
            <person name="Birren B."/>
        </authorList>
    </citation>
    <scope>NUCLEOTIDE SEQUENCE [LARGE SCALE GENOMIC DNA]</scope>
    <source>
        <strain evidence="4 5">NRRL 6337</strain>
    </source>
</reference>
<name>A0A086TJF9_9FUNG</name>
<protein>
    <recommendedName>
        <fullName evidence="3">ABC transporter domain-containing protein</fullName>
    </recommendedName>
</protein>
<dbReference type="InterPro" id="IPR027417">
    <property type="entry name" value="P-loop_NTPase"/>
</dbReference>
<sequence>MIEATEGKILIDGVDTSTLGLQELRSRLTIIPQDSFLFGGTVRANLDPFGQHQDLDIWAALEAASLKQYVSSLLNGLHEQVNNGGENMSLGQRQLVNLARAMLNKNTKVLCLDEATAAIDIETDNAIQRALRVIHRLHSADYRPSDRILVLECGEVAEFDKTAVLLANMNTIFCSLVNSHDN</sequence>
<dbReference type="AlphaFoldDB" id="A0A086TJF9"/>
<keyword evidence="5" id="KW-1185">Reference proteome</keyword>
<keyword evidence="1" id="KW-0547">Nucleotide-binding</keyword>
<gene>
    <name evidence="4" type="ORF">MVEG_11725</name>
</gene>
<evidence type="ECO:0000256" key="1">
    <source>
        <dbReference type="ARBA" id="ARBA00022741"/>
    </source>
</evidence>
<dbReference type="Proteomes" id="UP000243308">
    <property type="component" value="Unassembled WGS sequence"/>
</dbReference>
<dbReference type="Pfam" id="PF00005">
    <property type="entry name" value="ABC_tran"/>
    <property type="match status" value="1"/>
</dbReference>
<evidence type="ECO:0000313" key="5">
    <source>
        <dbReference type="Proteomes" id="UP000243308"/>
    </source>
</evidence>
<dbReference type="OrthoDB" id="6500128at2759"/>
<evidence type="ECO:0000313" key="4">
    <source>
        <dbReference type="EMBL" id="KFH62086.1"/>
    </source>
</evidence>
<keyword evidence="2" id="KW-0067">ATP-binding</keyword>
<dbReference type="PANTHER" id="PTHR24223">
    <property type="entry name" value="ATP-BINDING CASSETTE SUB-FAMILY C"/>
    <property type="match status" value="1"/>
</dbReference>
<dbReference type="Gene3D" id="3.40.50.300">
    <property type="entry name" value="P-loop containing nucleotide triphosphate hydrolases"/>
    <property type="match status" value="1"/>
</dbReference>
<evidence type="ECO:0000256" key="2">
    <source>
        <dbReference type="ARBA" id="ARBA00022840"/>
    </source>
</evidence>